<dbReference type="EMBL" id="CP089984">
    <property type="protein sequence ID" value="WXB16092.1"/>
    <property type="molecule type" value="Genomic_DNA"/>
</dbReference>
<dbReference type="InterPro" id="IPR027417">
    <property type="entry name" value="P-loop_NTPase"/>
</dbReference>
<evidence type="ECO:0000259" key="10">
    <source>
        <dbReference type="PROSITE" id="PS50893"/>
    </source>
</evidence>
<evidence type="ECO:0000256" key="3">
    <source>
        <dbReference type="ARBA" id="ARBA00022741"/>
    </source>
</evidence>
<feature type="domain" description="ABC transporter" evidence="10">
    <location>
        <begin position="622"/>
        <end position="856"/>
    </location>
</feature>
<dbReference type="InterPro" id="IPR039421">
    <property type="entry name" value="Type_1_exporter"/>
</dbReference>
<evidence type="ECO:0000256" key="2">
    <source>
        <dbReference type="ARBA" id="ARBA00022692"/>
    </source>
</evidence>
<dbReference type="Gene3D" id="3.40.50.300">
    <property type="entry name" value="P-loop containing nucleotide triphosphate hydrolases"/>
    <property type="match status" value="1"/>
</dbReference>
<dbReference type="InterPro" id="IPR036640">
    <property type="entry name" value="ABC1_TM_sf"/>
</dbReference>
<dbReference type="InterPro" id="IPR003439">
    <property type="entry name" value="ABC_transporter-like_ATP-bd"/>
</dbReference>
<evidence type="ECO:0000256" key="1">
    <source>
        <dbReference type="ARBA" id="ARBA00004651"/>
    </source>
</evidence>
<dbReference type="PROSITE" id="PS50990">
    <property type="entry name" value="PEPTIDASE_C39"/>
    <property type="match status" value="1"/>
</dbReference>
<keyword evidence="4 13" id="KW-0067">ATP-binding</keyword>
<evidence type="ECO:0000259" key="12">
    <source>
        <dbReference type="PROSITE" id="PS50990"/>
    </source>
</evidence>
<evidence type="ECO:0000256" key="6">
    <source>
        <dbReference type="ARBA" id="ARBA00022989"/>
    </source>
</evidence>
<dbReference type="InterPro" id="IPR005074">
    <property type="entry name" value="Peptidase_C39"/>
</dbReference>
<accession>A0ABZ2M3U5</accession>
<keyword evidence="7 9" id="KW-0472">Membrane</keyword>
<dbReference type="PANTHER" id="PTHR24221:SF654">
    <property type="entry name" value="ATP-BINDING CASSETTE SUB-FAMILY B MEMBER 6"/>
    <property type="match status" value="1"/>
</dbReference>
<dbReference type="InterPro" id="IPR011527">
    <property type="entry name" value="ABC1_TM_dom"/>
</dbReference>
<organism evidence="13 14">
    <name type="scientific">Pendulispora albinea</name>
    <dbReference type="NCBI Taxonomy" id="2741071"/>
    <lineage>
        <taxon>Bacteria</taxon>
        <taxon>Pseudomonadati</taxon>
        <taxon>Myxococcota</taxon>
        <taxon>Myxococcia</taxon>
        <taxon>Myxococcales</taxon>
        <taxon>Sorangiineae</taxon>
        <taxon>Pendulisporaceae</taxon>
        <taxon>Pendulispora</taxon>
    </lineage>
</organism>
<evidence type="ECO:0000313" key="14">
    <source>
        <dbReference type="Proteomes" id="UP001370348"/>
    </source>
</evidence>
<feature type="transmembrane region" description="Helical" evidence="9">
    <location>
        <begin position="349"/>
        <end position="371"/>
    </location>
</feature>
<evidence type="ECO:0000256" key="8">
    <source>
        <dbReference type="ARBA" id="ARBA00043264"/>
    </source>
</evidence>
<dbReference type="Gene3D" id="3.90.70.10">
    <property type="entry name" value="Cysteine proteinases"/>
    <property type="match status" value="1"/>
</dbReference>
<dbReference type="SUPFAM" id="SSF90123">
    <property type="entry name" value="ABC transporter transmembrane region"/>
    <property type="match status" value="1"/>
</dbReference>
<keyword evidence="6 9" id="KW-1133">Transmembrane helix</keyword>
<keyword evidence="5" id="KW-0813">Transport</keyword>
<dbReference type="PROSITE" id="PS50929">
    <property type="entry name" value="ABC_TM1F"/>
    <property type="match status" value="1"/>
</dbReference>
<dbReference type="SMART" id="SM00382">
    <property type="entry name" value="AAA"/>
    <property type="match status" value="1"/>
</dbReference>
<keyword evidence="5" id="KW-0653">Protein transport</keyword>
<dbReference type="Pfam" id="PF00005">
    <property type="entry name" value="ABC_tran"/>
    <property type="match status" value="1"/>
</dbReference>
<dbReference type="Proteomes" id="UP001370348">
    <property type="component" value="Chromosome"/>
</dbReference>
<feature type="domain" description="Peptidase C39" evidence="12">
    <location>
        <begin position="12"/>
        <end position="136"/>
    </location>
</feature>
<feature type="transmembrane region" description="Helical" evidence="9">
    <location>
        <begin position="304"/>
        <end position="329"/>
    </location>
</feature>
<keyword evidence="8" id="KW-0080">Bacteriocin transport</keyword>
<protein>
    <submittedName>
        <fullName evidence="13">ATP-binding cassette domain-containing protein</fullName>
    </submittedName>
</protein>
<dbReference type="PANTHER" id="PTHR24221">
    <property type="entry name" value="ATP-BINDING CASSETTE SUB-FAMILY B"/>
    <property type="match status" value="1"/>
</dbReference>
<evidence type="ECO:0000259" key="11">
    <source>
        <dbReference type="PROSITE" id="PS50929"/>
    </source>
</evidence>
<evidence type="ECO:0000256" key="5">
    <source>
        <dbReference type="ARBA" id="ARBA00022927"/>
    </source>
</evidence>
<name>A0ABZ2M3U5_9BACT</name>
<dbReference type="RefSeq" id="WP_394825720.1">
    <property type="nucleotide sequence ID" value="NZ_CP089984.1"/>
</dbReference>
<reference evidence="13 14" key="1">
    <citation type="submission" date="2021-12" db="EMBL/GenBank/DDBJ databases">
        <title>Discovery of the Pendulisporaceae a myxobacterial family with distinct sporulation behavior and unique specialized metabolism.</title>
        <authorList>
            <person name="Garcia R."/>
            <person name="Popoff A."/>
            <person name="Bader C.D."/>
            <person name="Loehr J."/>
            <person name="Walesch S."/>
            <person name="Walt C."/>
            <person name="Boldt J."/>
            <person name="Bunk B."/>
            <person name="Haeckl F.J.F.P.J."/>
            <person name="Gunesch A.P."/>
            <person name="Birkelbach J."/>
            <person name="Nuebel U."/>
            <person name="Pietschmann T."/>
            <person name="Bach T."/>
            <person name="Mueller R."/>
        </authorList>
    </citation>
    <scope>NUCLEOTIDE SEQUENCE [LARGE SCALE GENOMIC DNA]</scope>
    <source>
        <strain evidence="13 14">MSr11954</strain>
    </source>
</reference>
<evidence type="ECO:0000313" key="13">
    <source>
        <dbReference type="EMBL" id="WXB16092.1"/>
    </source>
</evidence>
<proteinExistence type="predicted"/>
<dbReference type="PROSITE" id="PS50893">
    <property type="entry name" value="ABC_TRANSPORTER_2"/>
    <property type="match status" value="1"/>
</dbReference>
<dbReference type="Gene3D" id="1.20.1560.10">
    <property type="entry name" value="ABC transporter type 1, transmembrane domain"/>
    <property type="match status" value="1"/>
</dbReference>
<dbReference type="Pfam" id="PF03412">
    <property type="entry name" value="Peptidase_C39"/>
    <property type="match status" value="1"/>
</dbReference>
<dbReference type="InterPro" id="IPR003593">
    <property type="entry name" value="AAA+_ATPase"/>
</dbReference>
<feature type="domain" description="ABC transmembrane type-1" evidence="11">
    <location>
        <begin position="310"/>
        <end position="551"/>
    </location>
</feature>
<comment type="subcellular location">
    <subcellularLocation>
        <location evidence="1">Cell membrane</location>
        <topology evidence="1">Multi-pass membrane protein</topology>
    </subcellularLocation>
</comment>
<dbReference type="Pfam" id="PF00664">
    <property type="entry name" value="ABC_membrane"/>
    <property type="match status" value="1"/>
</dbReference>
<keyword evidence="3" id="KW-0547">Nucleotide-binding</keyword>
<keyword evidence="14" id="KW-1185">Reference proteome</keyword>
<evidence type="ECO:0000256" key="9">
    <source>
        <dbReference type="SAM" id="Phobius"/>
    </source>
</evidence>
<sequence length="894" mass="97601">MKRRFLAPEVIQTSQMDCGPAALTSLLTGLEIPASYGRLREACQTNVDGTSIDTLEELAVRLGLDALQTILPIDHLMAGDPFPCLLVTKDPAGAPHFVVAWRRVGERIQLMDPGRGRRWIDFATLRDTTFIHRTPVSAETWRAWVASEESERAFACAFARLGVRAGRARLVQAAQRDPTWRSYAALDAALRMAQSLLAKDAIERGPQAASLVSSLFEQAIRDLHPAIPQEATRSTIPDVYWSATPAPPSSEGTEQVMLQGAVLVRVLGRRSKSDLRASPELDAVLREPPPRPLRHLATMLRKDGILGPTVLVLSLVAATLGGAIEALVLRGTLEIGRQLGAVEQRLAGTLMLAMLFALLLVLDLSFAGGVLRMGRHLETRLRVAFLSKIPRLQDRYFQSRPASDMAHRCHAIHPVREVPPLGGRLLRSVLELLVVATGLIWIDPESWLLIALAVAVSTMGPWFAQRSTSERDLRVRSFDGALSRYYLDALRGLMPVRAHGAEAALRREQAATAMEWARAGFDRLRASVGIDAIQQIVGSTLAVLVVFAYLVHSPEPAAMLLLVYWALNVPALGQEIARTALLYPSMRNRLLRSSEPLGALEDDEASAPSPALPRDVAPDAHIVFRDVSVRASGHTILDGVNLSIPKGCHLAVVGASGAGKSSLVGLLLGWHRPASGEVFVDGAPLRGAHLERVRGETAWVDPSVQLWNRSLLANLEYGARSNAQGRMATVLEDAELLGLVERLPDGLQTTLGEGGALVSGGEGQRVRLGRALMRADSRLVLLDEAFRGLDRDRRRALVTRARERWPAATVLCVTHDVSETRTFDRVLVMDEGRVVEDGTPLELLGREGSRYAAMIRADEDAHRTIWNAKEWRRVTVRDGQLSERAPAAHDEAGA</sequence>
<evidence type="ECO:0000256" key="4">
    <source>
        <dbReference type="ARBA" id="ARBA00022840"/>
    </source>
</evidence>
<gene>
    <name evidence="13" type="ORF">LZC94_02195</name>
</gene>
<dbReference type="SUPFAM" id="SSF52540">
    <property type="entry name" value="P-loop containing nucleoside triphosphate hydrolases"/>
    <property type="match status" value="1"/>
</dbReference>
<evidence type="ECO:0000256" key="7">
    <source>
        <dbReference type="ARBA" id="ARBA00023136"/>
    </source>
</evidence>
<dbReference type="GO" id="GO:0005524">
    <property type="term" value="F:ATP binding"/>
    <property type="evidence" value="ECO:0007669"/>
    <property type="project" value="UniProtKB-KW"/>
</dbReference>
<keyword evidence="2 9" id="KW-0812">Transmembrane</keyword>